<evidence type="ECO:0000256" key="14">
    <source>
        <dbReference type="SAM" id="SignalP"/>
    </source>
</evidence>
<dbReference type="InterPro" id="IPR000421">
    <property type="entry name" value="FA58C"/>
</dbReference>
<organism evidence="17 18">
    <name type="scientific">Candidatus Mediterraneibacter stercorigallinarum</name>
    <dbReference type="NCBI Taxonomy" id="2838686"/>
    <lineage>
        <taxon>Bacteria</taxon>
        <taxon>Bacillati</taxon>
        <taxon>Bacillota</taxon>
        <taxon>Clostridia</taxon>
        <taxon>Lachnospirales</taxon>
        <taxon>Lachnospiraceae</taxon>
        <taxon>Mediterraneibacter</taxon>
    </lineage>
</organism>
<evidence type="ECO:0000256" key="2">
    <source>
        <dbReference type="ARBA" id="ARBA00012662"/>
    </source>
</evidence>
<evidence type="ECO:0000256" key="11">
    <source>
        <dbReference type="SAM" id="Coils"/>
    </source>
</evidence>
<dbReference type="Gene3D" id="3.20.20.80">
    <property type="entry name" value="Glycosidases"/>
    <property type="match status" value="1"/>
</dbReference>
<keyword evidence="13" id="KW-0472">Membrane</keyword>
<dbReference type="Gene3D" id="2.60.40.2030">
    <property type="match status" value="1"/>
</dbReference>
<dbReference type="PANTHER" id="PTHR10030:SF37">
    <property type="entry name" value="ALPHA-L-FUCOSIDASE-RELATED"/>
    <property type="match status" value="1"/>
</dbReference>
<dbReference type="GO" id="GO:0005764">
    <property type="term" value="C:lysosome"/>
    <property type="evidence" value="ECO:0007669"/>
    <property type="project" value="TreeGrafter"/>
</dbReference>
<dbReference type="Pfam" id="PF00754">
    <property type="entry name" value="F5_F8_type_C"/>
    <property type="match status" value="1"/>
</dbReference>
<dbReference type="InterPro" id="IPR017853">
    <property type="entry name" value="GH"/>
</dbReference>
<dbReference type="InterPro" id="IPR000933">
    <property type="entry name" value="Glyco_hydro_29"/>
</dbReference>
<reference evidence="17" key="2">
    <citation type="submission" date="2021-04" db="EMBL/GenBank/DDBJ databases">
        <authorList>
            <person name="Gilroy R."/>
        </authorList>
    </citation>
    <scope>NUCLEOTIDE SEQUENCE</scope>
    <source>
        <strain evidence="17">ChiGjej1B1-13045</strain>
    </source>
</reference>
<evidence type="ECO:0000313" key="17">
    <source>
        <dbReference type="EMBL" id="HIZ14184.1"/>
    </source>
</evidence>
<keyword evidence="4" id="KW-0964">Secreted</keyword>
<feature type="signal peptide" evidence="14">
    <location>
        <begin position="1"/>
        <end position="22"/>
    </location>
</feature>
<dbReference type="GO" id="GO:0004560">
    <property type="term" value="F:alpha-L-fucosidase activity"/>
    <property type="evidence" value="ECO:0007669"/>
    <property type="project" value="InterPro"/>
</dbReference>
<keyword evidence="8" id="KW-0106">Calcium</keyword>
<keyword evidence="13" id="KW-1133">Transmembrane helix</keyword>
<dbReference type="Gene3D" id="1.20.1270.90">
    <property type="entry name" value="AF1782-like"/>
    <property type="match status" value="4"/>
</dbReference>
<comment type="similarity">
    <text evidence="1">Belongs to the glycosyl hydrolase 29 family.</text>
</comment>
<dbReference type="InterPro" id="IPR019931">
    <property type="entry name" value="LPXTG_anchor"/>
</dbReference>
<keyword evidence="9" id="KW-0572">Peptidoglycan-anchor</keyword>
<dbReference type="GO" id="GO:0016020">
    <property type="term" value="C:membrane"/>
    <property type="evidence" value="ECO:0007669"/>
    <property type="project" value="InterPro"/>
</dbReference>
<dbReference type="SUPFAM" id="SSF49785">
    <property type="entry name" value="Galactose-binding domain-like"/>
    <property type="match status" value="3"/>
</dbReference>
<dbReference type="SMART" id="SM00812">
    <property type="entry name" value="Alpha_L_fucos"/>
    <property type="match status" value="1"/>
</dbReference>
<dbReference type="Pfam" id="PF03160">
    <property type="entry name" value="Calx-beta"/>
    <property type="match status" value="1"/>
</dbReference>
<feature type="domain" description="Gram-positive cocci surface proteins LPxTG" evidence="15">
    <location>
        <begin position="1264"/>
        <end position="1299"/>
    </location>
</feature>
<evidence type="ECO:0000256" key="7">
    <source>
        <dbReference type="ARBA" id="ARBA00022801"/>
    </source>
</evidence>
<dbReference type="Pfam" id="PF07554">
    <property type="entry name" value="FIVAR"/>
    <property type="match status" value="4"/>
</dbReference>
<keyword evidence="11" id="KW-0175">Coiled coil</keyword>
<gene>
    <name evidence="17" type="ORF">H9817_09710</name>
</gene>
<dbReference type="InterPro" id="IPR057739">
    <property type="entry name" value="Glyco_hydro_29_N"/>
</dbReference>
<dbReference type="Pfam" id="PF01120">
    <property type="entry name" value="Alpha_L_fucos"/>
    <property type="match status" value="1"/>
</dbReference>
<dbReference type="Gene3D" id="2.60.120.260">
    <property type="entry name" value="Galactose-binding domain-like"/>
    <property type="match status" value="3"/>
</dbReference>
<evidence type="ECO:0000256" key="13">
    <source>
        <dbReference type="SAM" id="Phobius"/>
    </source>
</evidence>
<evidence type="ECO:0000256" key="4">
    <source>
        <dbReference type="ARBA" id="ARBA00022525"/>
    </source>
</evidence>
<dbReference type="EMBL" id="DXCD01000250">
    <property type="protein sequence ID" value="HIZ14184.1"/>
    <property type="molecule type" value="Genomic_DNA"/>
</dbReference>
<feature type="transmembrane region" description="Helical" evidence="13">
    <location>
        <begin position="1274"/>
        <end position="1293"/>
    </location>
</feature>
<feature type="coiled-coil region" evidence="11">
    <location>
        <begin position="790"/>
        <end position="820"/>
    </location>
</feature>
<dbReference type="PROSITE" id="PS51175">
    <property type="entry name" value="CBM6"/>
    <property type="match status" value="2"/>
</dbReference>
<accession>A0A9D2DC85</accession>
<feature type="domain" description="CBM6" evidence="16">
    <location>
        <begin position="847"/>
        <end position="974"/>
    </location>
</feature>
<evidence type="ECO:0000256" key="12">
    <source>
        <dbReference type="SAM" id="MobiDB-lite"/>
    </source>
</evidence>
<keyword evidence="6" id="KW-0677">Repeat</keyword>
<dbReference type="SUPFAM" id="SSF51445">
    <property type="entry name" value="(Trans)glycosidases"/>
    <property type="match status" value="1"/>
</dbReference>
<feature type="domain" description="CBM6" evidence="16">
    <location>
        <begin position="526"/>
        <end position="649"/>
    </location>
</feature>
<feature type="compositionally biased region" description="Low complexity" evidence="12">
    <location>
        <begin position="1223"/>
        <end position="1259"/>
    </location>
</feature>
<evidence type="ECO:0000256" key="3">
    <source>
        <dbReference type="ARBA" id="ARBA00022512"/>
    </source>
</evidence>
<dbReference type="GO" id="GO:0030246">
    <property type="term" value="F:carbohydrate binding"/>
    <property type="evidence" value="ECO:0007669"/>
    <property type="project" value="InterPro"/>
</dbReference>
<keyword evidence="13" id="KW-0812">Transmembrane</keyword>
<evidence type="ECO:0000256" key="8">
    <source>
        <dbReference type="ARBA" id="ARBA00022837"/>
    </source>
</evidence>
<evidence type="ECO:0000256" key="5">
    <source>
        <dbReference type="ARBA" id="ARBA00022729"/>
    </source>
</evidence>
<dbReference type="PROSITE" id="PS50847">
    <property type="entry name" value="GRAM_POS_ANCHORING"/>
    <property type="match status" value="1"/>
</dbReference>
<dbReference type="Pfam" id="PF03422">
    <property type="entry name" value="CBM_6"/>
    <property type="match status" value="1"/>
</dbReference>
<feature type="compositionally biased region" description="Low complexity" evidence="12">
    <location>
        <begin position="1192"/>
        <end position="1213"/>
    </location>
</feature>
<keyword evidence="3" id="KW-0134">Cell wall</keyword>
<keyword evidence="5 14" id="KW-0732">Signal</keyword>
<dbReference type="Pfam" id="PF00746">
    <property type="entry name" value="Gram_pos_anchor"/>
    <property type="match status" value="1"/>
</dbReference>
<feature type="region of interest" description="Disordered" evidence="12">
    <location>
        <begin position="1190"/>
        <end position="1266"/>
    </location>
</feature>
<dbReference type="GO" id="GO:0007154">
    <property type="term" value="P:cell communication"/>
    <property type="evidence" value="ECO:0007669"/>
    <property type="project" value="InterPro"/>
</dbReference>
<reference evidence="17" key="1">
    <citation type="journal article" date="2021" name="PeerJ">
        <title>Extensive microbial diversity within the chicken gut microbiome revealed by metagenomics and culture.</title>
        <authorList>
            <person name="Gilroy R."/>
            <person name="Ravi A."/>
            <person name="Getino M."/>
            <person name="Pursley I."/>
            <person name="Horton D.L."/>
            <person name="Alikhan N.F."/>
            <person name="Baker D."/>
            <person name="Gharbi K."/>
            <person name="Hall N."/>
            <person name="Watson M."/>
            <person name="Adriaenssens E.M."/>
            <person name="Foster-Nyarko E."/>
            <person name="Jarju S."/>
            <person name="Secka A."/>
            <person name="Antonio M."/>
            <person name="Oren A."/>
            <person name="Chaudhuri R.R."/>
            <person name="La Ragione R."/>
            <person name="Hildebrand F."/>
            <person name="Pallen M.J."/>
        </authorList>
    </citation>
    <scope>NUCLEOTIDE SEQUENCE</scope>
    <source>
        <strain evidence="17">ChiGjej1B1-13045</strain>
    </source>
</reference>
<dbReference type="CDD" id="cd04084">
    <property type="entry name" value="CBM6_xylanase-like"/>
    <property type="match status" value="1"/>
</dbReference>
<protein>
    <recommendedName>
        <fullName evidence="2">alpha-L-fucosidase</fullName>
        <ecNumber evidence="2">3.2.1.51</ecNumber>
    </recommendedName>
</protein>
<evidence type="ECO:0000259" key="15">
    <source>
        <dbReference type="PROSITE" id="PS50847"/>
    </source>
</evidence>
<feature type="chain" id="PRO_5039546943" description="alpha-L-fucosidase" evidence="14">
    <location>
        <begin position="23"/>
        <end position="1299"/>
    </location>
</feature>
<evidence type="ECO:0000256" key="10">
    <source>
        <dbReference type="ARBA" id="ARBA00023295"/>
    </source>
</evidence>
<evidence type="ECO:0000256" key="1">
    <source>
        <dbReference type="ARBA" id="ARBA00007951"/>
    </source>
</evidence>
<dbReference type="InterPro" id="IPR038081">
    <property type="entry name" value="CalX-like_sf"/>
</dbReference>
<evidence type="ECO:0000313" key="18">
    <source>
        <dbReference type="Proteomes" id="UP000824017"/>
    </source>
</evidence>
<dbReference type="SMART" id="SM00237">
    <property type="entry name" value="Calx_beta"/>
    <property type="match status" value="1"/>
</dbReference>
<comment type="caution">
    <text evidence="17">The sequence shown here is derived from an EMBL/GenBank/DDBJ whole genome shotgun (WGS) entry which is preliminary data.</text>
</comment>
<keyword evidence="7" id="KW-0378">Hydrolase</keyword>
<dbReference type="CDD" id="cd02795">
    <property type="entry name" value="CBM6-CBM35-CBM36_like"/>
    <property type="match status" value="1"/>
</dbReference>
<dbReference type="EC" id="3.2.1.51" evidence="2"/>
<evidence type="ECO:0000259" key="16">
    <source>
        <dbReference type="PROSITE" id="PS51175"/>
    </source>
</evidence>
<proteinExistence type="inferred from homology"/>
<name>A0A9D2DC85_9FIRM</name>
<dbReference type="InterPro" id="IPR005084">
    <property type="entry name" value="CBM6"/>
</dbReference>
<dbReference type="SMART" id="SM00606">
    <property type="entry name" value="CBD_IV"/>
    <property type="match status" value="1"/>
</dbReference>
<dbReference type="NCBIfam" id="TIGR01167">
    <property type="entry name" value="LPXTG_anchor"/>
    <property type="match status" value="1"/>
</dbReference>
<dbReference type="Proteomes" id="UP000824017">
    <property type="component" value="Unassembled WGS sequence"/>
</dbReference>
<dbReference type="SUPFAM" id="SSF141072">
    <property type="entry name" value="CalX-like"/>
    <property type="match status" value="1"/>
</dbReference>
<dbReference type="PANTHER" id="PTHR10030">
    <property type="entry name" value="ALPHA-L-FUCOSIDASE"/>
    <property type="match status" value="1"/>
</dbReference>
<evidence type="ECO:0000256" key="9">
    <source>
        <dbReference type="ARBA" id="ARBA00023088"/>
    </source>
</evidence>
<sequence length="1299" mass="141454">MGKVWKKLLAAAMVTTQISVMAAPVAFAEEAPAAPEAWGPTPNEGQMKYYKDELAGFVHFGVNQYTGAEWGNGQEDPDIFQPENLDTDQWIEAFQAAGIKRAILTSKHHDGFALFPTKWSPNKHSVESSSWRDGKGDVVQEFVNSCKKYGMDLGFYLSPWDQGNPWYDRNNEDGVDYNDVYIGQMEELMNYADEAGVKIVEFWLDGACGAPNVRPKYDIARWWERMREYDPNITFQQNYGAPLRWVGNEAGYANSDSSWQTLDYDYVWHLYDEKGQEDAGYLFNGEPYIKGQKTQRGNDMEHMVWSIPEVDVSITSGWFGNGGTNAPKSPETLAEMYFNSVGLGSPFLLNVPPNRDGKFDERYVETLKEFGEIIDNTFDDDVAADASAVATAVRGNHPDYDASNTTDGDYDTYWTMDDGQTTGSVTVDLDKPTLIDVIEIQEYIPLGQRISKFTAEVNLGTKEDPNWQVYGSAGTIGYKRLIKGAPVTVSQIRVTIDAAYAVPLINNIAAYKADDRIALEPKTAPGKIEAEEFDSKSGGLIAEEKLPGVGNIGAIGNGNYTVYKGVDFKQIPTGVNLTYAGEGSPEITVRIDSVDGPVIAKVTANATGSYTSYTTIPMNLEPDLDIDLGLHDVYLCLNAGLNVDSFEFLGENVVQFANATQTAYEGENAQVVLKRSEENLDTEVTADIETSPGTAVHGRHYIDKTETITFAPGEAEKTIEIQTVENEETTGPLDFTIEVKNASANAAIGQRSITTVVIQDNDQPGDASALQALVDEAKGKVEADYMPADWAKLQEVLAQAEALLANAEASQKELDDMTALLQEAIDGLRPLQYTEENPFVLSATEAVDVEAEYMIPQGGARVNSRSGDSNGKEVEEMGLARSGVEGYVDFYFDAPAAGTYNFHMRYFTGAYNTMKWMLNDDESTKQEKDLNYPGSGSVFQEDDLTITVTKAGLNKIKFYNDEETTCNLDKFTITPQKLETEKPSKNTLEFFLNKAKEHQANGDVDNCVESIKNLFAEAIAEGEAVMADENATYDEVMDATVKLMKAIQALEMKAADKTDLEMAVELAQSIDLTKYMEEGQAEFQKALEDAQAVLADNDAMQPEADTAWNALVDAISNLRLKADKSTLEDLLNSVADLDLSQYTEESAAVFRTALANAQAVLADETLTEDDQQTVDDAVQALNDAKAQLQLKDTSTGDGNENNGDNNSGNNGNTGNNGSGTDNGGSQNPGNADNSGNNGNTGSSNTGNNNPGNSNAGTSNVKAGTPKTGDTTMPYAMLAAVIALAAGGTVVVIARRKGRR</sequence>
<evidence type="ECO:0000256" key="6">
    <source>
        <dbReference type="ARBA" id="ARBA00022737"/>
    </source>
</evidence>
<dbReference type="InterPro" id="IPR003644">
    <property type="entry name" value="Calx_beta"/>
</dbReference>
<dbReference type="InterPro" id="IPR008979">
    <property type="entry name" value="Galactose-bd-like_sf"/>
</dbReference>
<dbReference type="GO" id="GO:0016139">
    <property type="term" value="P:glycoside catabolic process"/>
    <property type="evidence" value="ECO:0007669"/>
    <property type="project" value="TreeGrafter"/>
</dbReference>
<dbReference type="GO" id="GO:0006004">
    <property type="term" value="P:fucose metabolic process"/>
    <property type="evidence" value="ECO:0007669"/>
    <property type="project" value="TreeGrafter"/>
</dbReference>
<keyword evidence="10" id="KW-0326">Glycosidase</keyword>
<dbReference type="InterPro" id="IPR006584">
    <property type="entry name" value="Cellulose-bd_IV"/>
</dbReference>